<protein>
    <submittedName>
        <fullName evidence="1">Uncharacterized protein</fullName>
    </submittedName>
</protein>
<dbReference type="PATRIC" id="fig|1315283.4.peg.3540"/>
<reference evidence="1 2" key="1">
    <citation type="submission" date="2015-03" db="EMBL/GenBank/DDBJ databases">
        <authorList>
            <person name="Murphy D."/>
        </authorList>
    </citation>
    <scope>NUCLEOTIDE SEQUENCE [LARGE SCALE GENOMIC DNA]</scope>
    <source>
        <strain evidence="1 2">KMM 520</strain>
    </source>
</reference>
<evidence type="ECO:0000313" key="1">
    <source>
        <dbReference type="EMBL" id="ALS34951.1"/>
    </source>
</evidence>
<dbReference type="AlphaFoldDB" id="A0A0U2WIR3"/>
<dbReference type="KEGG" id="ptn:PTRA_b0475"/>
<organism evidence="1">
    <name type="scientific">Pseudoalteromonas translucida KMM 520</name>
    <dbReference type="NCBI Taxonomy" id="1315283"/>
    <lineage>
        <taxon>Bacteria</taxon>
        <taxon>Pseudomonadati</taxon>
        <taxon>Pseudomonadota</taxon>
        <taxon>Gammaproteobacteria</taxon>
        <taxon>Alteromonadales</taxon>
        <taxon>Pseudoalteromonadaceae</taxon>
        <taxon>Pseudoalteromonas</taxon>
    </lineage>
</organism>
<dbReference type="EMBL" id="CP011035">
    <property type="protein sequence ID" value="ALS34951.1"/>
    <property type="molecule type" value="Genomic_DNA"/>
</dbReference>
<proteinExistence type="predicted"/>
<accession>A0A0U2WIR3</accession>
<sequence length="37" mass="4052">MIVILLKCNLLLLIGNNKATLLPITLTYASLQAFLHA</sequence>
<evidence type="ECO:0000313" key="2">
    <source>
        <dbReference type="Proteomes" id="UP000065261"/>
    </source>
</evidence>
<name>A0A0U2WIR3_9GAMM</name>
<dbReference type="Proteomes" id="UP000065261">
    <property type="component" value="Chromosome II"/>
</dbReference>
<gene>
    <name evidence="1" type="ORF">PTRA_b0475</name>
</gene>